<evidence type="ECO:0000256" key="4">
    <source>
        <dbReference type="ARBA" id="ARBA00022729"/>
    </source>
</evidence>
<evidence type="ECO:0000256" key="7">
    <source>
        <dbReference type="ARBA" id="ARBA00023180"/>
    </source>
</evidence>
<dbReference type="PANTHER" id="PTHR27009">
    <property type="entry name" value="RUST RESISTANCE KINASE LR10-RELATED"/>
    <property type="match status" value="1"/>
</dbReference>
<dbReference type="GO" id="GO:0004674">
    <property type="term" value="F:protein serine/threonine kinase activity"/>
    <property type="evidence" value="ECO:0007669"/>
    <property type="project" value="UniProtKB-KW"/>
</dbReference>
<feature type="domain" description="Protein kinase" evidence="8">
    <location>
        <begin position="10"/>
        <end position="111"/>
    </location>
</feature>
<dbReference type="InterPro" id="IPR045874">
    <property type="entry name" value="LRK10/LRL21-25-like"/>
</dbReference>
<organism evidence="9 10">
    <name type="scientific">Solanum commersonii</name>
    <name type="common">Commerson's wild potato</name>
    <name type="synonym">Commerson's nightshade</name>
    <dbReference type="NCBI Taxonomy" id="4109"/>
    <lineage>
        <taxon>Eukaryota</taxon>
        <taxon>Viridiplantae</taxon>
        <taxon>Streptophyta</taxon>
        <taxon>Embryophyta</taxon>
        <taxon>Tracheophyta</taxon>
        <taxon>Spermatophyta</taxon>
        <taxon>Magnoliopsida</taxon>
        <taxon>eudicotyledons</taxon>
        <taxon>Gunneridae</taxon>
        <taxon>Pentapetalae</taxon>
        <taxon>asterids</taxon>
        <taxon>lamiids</taxon>
        <taxon>Solanales</taxon>
        <taxon>Solanaceae</taxon>
        <taxon>Solanoideae</taxon>
        <taxon>Solaneae</taxon>
        <taxon>Solanum</taxon>
    </lineage>
</organism>
<proteinExistence type="predicted"/>
<keyword evidence="3" id="KW-0812">Transmembrane</keyword>
<dbReference type="PROSITE" id="PS50011">
    <property type="entry name" value="PROTEIN_KINASE_DOM"/>
    <property type="match status" value="1"/>
</dbReference>
<evidence type="ECO:0000313" key="9">
    <source>
        <dbReference type="EMBL" id="KAG5628945.1"/>
    </source>
</evidence>
<comment type="subcellular location">
    <subcellularLocation>
        <location evidence="1">Membrane</location>
        <topology evidence="1">Single-pass type I membrane protein</topology>
    </subcellularLocation>
</comment>
<keyword evidence="4" id="KW-0732">Signal</keyword>
<keyword evidence="2" id="KW-0808">Transferase</keyword>
<reference evidence="9 10" key="1">
    <citation type="submission" date="2020-09" db="EMBL/GenBank/DDBJ databases">
        <title>De no assembly of potato wild relative species, Solanum commersonii.</title>
        <authorList>
            <person name="Cho K."/>
        </authorList>
    </citation>
    <scope>NUCLEOTIDE SEQUENCE [LARGE SCALE GENOMIC DNA]</scope>
    <source>
        <strain evidence="9">LZ3.2</strain>
        <tissue evidence="9">Leaf</tissue>
    </source>
</reference>
<keyword evidence="6" id="KW-0472">Membrane</keyword>
<evidence type="ECO:0000256" key="2">
    <source>
        <dbReference type="ARBA" id="ARBA00022527"/>
    </source>
</evidence>
<dbReference type="OrthoDB" id="1296215at2759"/>
<evidence type="ECO:0000256" key="1">
    <source>
        <dbReference type="ARBA" id="ARBA00004479"/>
    </source>
</evidence>
<accession>A0A9J6AX52</accession>
<dbReference type="Pfam" id="PF07714">
    <property type="entry name" value="PK_Tyr_Ser-Thr"/>
    <property type="match status" value="1"/>
</dbReference>
<dbReference type="GO" id="GO:0005524">
    <property type="term" value="F:ATP binding"/>
    <property type="evidence" value="ECO:0007669"/>
    <property type="project" value="InterPro"/>
</dbReference>
<dbReference type="InterPro" id="IPR011009">
    <property type="entry name" value="Kinase-like_dom_sf"/>
</dbReference>
<evidence type="ECO:0000256" key="3">
    <source>
        <dbReference type="ARBA" id="ARBA00022692"/>
    </source>
</evidence>
<keyword evidence="10" id="KW-1185">Reference proteome</keyword>
<protein>
    <recommendedName>
        <fullName evidence="8">Protein kinase domain-containing protein</fullName>
    </recommendedName>
</protein>
<name>A0A9J6AX52_SOLCO</name>
<dbReference type="AlphaFoldDB" id="A0A9J6AX52"/>
<keyword evidence="5" id="KW-1133">Transmembrane helix</keyword>
<keyword evidence="7" id="KW-0325">Glycoprotein</keyword>
<keyword evidence="2" id="KW-0418">Kinase</keyword>
<dbReference type="Gene3D" id="1.10.510.10">
    <property type="entry name" value="Transferase(Phosphotransferase) domain 1"/>
    <property type="match status" value="1"/>
</dbReference>
<comment type="caution">
    <text evidence="9">The sequence shown here is derived from an EMBL/GenBank/DDBJ whole genome shotgun (WGS) entry which is preliminary data.</text>
</comment>
<evidence type="ECO:0000256" key="6">
    <source>
        <dbReference type="ARBA" id="ARBA00023136"/>
    </source>
</evidence>
<dbReference type="EMBL" id="JACXVP010000001">
    <property type="protein sequence ID" value="KAG5628945.1"/>
    <property type="molecule type" value="Genomic_DNA"/>
</dbReference>
<evidence type="ECO:0000313" key="10">
    <source>
        <dbReference type="Proteomes" id="UP000824120"/>
    </source>
</evidence>
<sequence length="111" mass="12569">MTTRCFDRPFTTKEILGEGAYGIVYKGTLSNEIHVLCKVLNDYEGNGEEFINEVAAIGKIHHVSVVRLVGFCLDGVRRALVFEYLPNQSLDKLIFPTSFKDNITLTWKKLT</sequence>
<dbReference type="InterPro" id="IPR000719">
    <property type="entry name" value="Prot_kinase_dom"/>
</dbReference>
<dbReference type="Proteomes" id="UP000824120">
    <property type="component" value="Chromosome 1"/>
</dbReference>
<dbReference type="InterPro" id="IPR001245">
    <property type="entry name" value="Ser-Thr/Tyr_kinase_cat_dom"/>
</dbReference>
<gene>
    <name evidence="9" type="ORF">H5410_000662</name>
</gene>
<evidence type="ECO:0000259" key="8">
    <source>
        <dbReference type="PROSITE" id="PS50011"/>
    </source>
</evidence>
<dbReference type="GO" id="GO:0016020">
    <property type="term" value="C:membrane"/>
    <property type="evidence" value="ECO:0007669"/>
    <property type="project" value="UniProtKB-SubCell"/>
</dbReference>
<evidence type="ECO:0000256" key="5">
    <source>
        <dbReference type="ARBA" id="ARBA00022989"/>
    </source>
</evidence>
<keyword evidence="2" id="KW-0723">Serine/threonine-protein kinase</keyword>
<dbReference type="SUPFAM" id="SSF56112">
    <property type="entry name" value="Protein kinase-like (PK-like)"/>
    <property type="match status" value="1"/>
</dbReference>